<name>K0EH66_NOCB7</name>
<sequence length="65" mass="6817">MVQAAGGVVGLKQVVKGAYGYRCCDRCRVLLGTGFSTLRLRRGCCGGAAGLKRRSTEGLYGSQGF</sequence>
<accession>K0EH66</accession>
<reference evidence="1 2" key="1">
    <citation type="journal article" date="2012" name="J. Bacteriol.">
        <title>Complete genome sequence of Nocardia brasiliensis HUJEG-1.</title>
        <authorList>
            <person name="Vera-Cabrera L."/>
            <person name="Ortiz-Lopez R."/>
            <person name="Elizondo-Gonzalez R."/>
            <person name="Perez-Maya A.A."/>
            <person name="Ocampo-Candiani J."/>
        </authorList>
    </citation>
    <scope>NUCLEOTIDE SEQUENCE [LARGE SCALE GENOMIC DNA]</scope>
    <source>
        <strain evidence="2">ATCC 700358</strain>
    </source>
</reference>
<organism evidence="1 2">
    <name type="scientific">Nocardia brasiliensis (strain ATCC 700358 / HUJEG-1)</name>
    <dbReference type="NCBI Taxonomy" id="1133849"/>
    <lineage>
        <taxon>Bacteria</taxon>
        <taxon>Bacillati</taxon>
        <taxon>Actinomycetota</taxon>
        <taxon>Actinomycetes</taxon>
        <taxon>Mycobacteriales</taxon>
        <taxon>Nocardiaceae</taxon>
        <taxon>Nocardia</taxon>
    </lineage>
</organism>
<proteinExistence type="predicted"/>
<dbReference type="KEGG" id="nbr:O3I_003300"/>
<dbReference type="EMBL" id="CP003876">
    <property type="protein sequence ID" value="AFT98622.1"/>
    <property type="molecule type" value="Genomic_DNA"/>
</dbReference>
<gene>
    <name evidence="1" type="ORF">O3I_003300</name>
</gene>
<dbReference type="Proteomes" id="UP000006304">
    <property type="component" value="Chromosome"/>
</dbReference>
<dbReference type="HOGENOM" id="CLU_2845406_0_0_11"/>
<keyword evidence="2" id="KW-1185">Reference proteome</keyword>
<evidence type="ECO:0000313" key="2">
    <source>
        <dbReference type="Proteomes" id="UP000006304"/>
    </source>
</evidence>
<protein>
    <submittedName>
        <fullName evidence="1">Uncharacterized protein</fullName>
    </submittedName>
</protein>
<dbReference type="AlphaFoldDB" id="K0EH66"/>
<evidence type="ECO:0000313" key="1">
    <source>
        <dbReference type="EMBL" id="AFT98622.1"/>
    </source>
</evidence>